<accession>M7A532</accession>
<dbReference type="AlphaFoldDB" id="M7A532"/>
<dbReference type="EMBL" id="AKWN02000074">
    <property type="protein sequence ID" value="EMP09100.1"/>
    <property type="molecule type" value="Genomic_DNA"/>
</dbReference>
<protein>
    <submittedName>
        <fullName evidence="1">Uncharacterized protein</fullName>
    </submittedName>
</protein>
<dbReference type="Proteomes" id="UP000012117">
    <property type="component" value="Unassembled WGS sequence"/>
</dbReference>
<sequence>MQATGMIMDHTTDCFVLLNEELKETFIKFKNSHRPPM</sequence>
<evidence type="ECO:0000313" key="1">
    <source>
        <dbReference type="EMBL" id="EMP09100.1"/>
    </source>
</evidence>
<proteinExistence type="predicted"/>
<name>M7A532_LEPIR</name>
<reference evidence="1 2" key="1">
    <citation type="submission" date="2013-01" db="EMBL/GenBank/DDBJ databases">
        <authorList>
            <person name="Harkins D.M."/>
            <person name="Durkin A.S."/>
            <person name="Brinkac L.M."/>
            <person name="Haft D.H."/>
            <person name="Selengut J.D."/>
            <person name="Sanka R."/>
            <person name="DePew J."/>
            <person name="Purushe J."/>
            <person name="Picardeau M."/>
            <person name="Werts C."/>
            <person name="Goarant C."/>
            <person name="Vinetz J.M."/>
            <person name="Sutton G.G."/>
            <person name="Nierman W.C."/>
            <person name="Fouts D.E."/>
        </authorList>
    </citation>
    <scope>NUCLEOTIDE SEQUENCE [LARGE SCALE GENOMIC DNA]</scope>
    <source>
        <strain evidence="1 2">200701872</strain>
    </source>
</reference>
<gene>
    <name evidence="1" type="ORF">LEP1GSC124_3707</name>
</gene>
<comment type="caution">
    <text evidence="1">The sequence shown here is derived from an EMBL/GenBank/DDBJ whole genome shotgun (WGS) entry which is preliminary data.</text>
</comment>
<dbReference type="BioCyc" id="LINT1193029:G11R4-2711-MONOMER"/>
<organism evidence="1 2">
    <name type="scientific">Leptospira interrogans serovar Pyrogenes str. 200701872</name>
    <dbReference type="NCBI Taxonomy" id="1193029"/>
    <lineage>
        <taxon>Bacteria</taxon>
        <taxon>Pseudomonadati</taxon>
        <taxon>Spirochaetota</taxon>
        <taxon>Spirochaetia</taxon>
        <taxon>Leptospirales</taxon>
        <taxon>Leptospiraceae</taxon>
        <taxon>Leptospira</taxon>
    </lineage>
</organism>
<evidence type="ECO:0000313" key="2">
    <source>
        <dbReference type="Proteomes" id="UP000012117"/>
    </source>
</evidence>